<gene>
    <name evidence="2" type="ORF">WJX75_001587</name>
</gene>
<dbReference type="Gene3D" id="3.40.50.150">
    <property type="entry name" value="Vaccinia Virus protein VP39"/>
    <property type="match status" value="1"/>
</dbReference>
<evidence type="ECO:0000313" key="3">
    <source>
        <dbReference type="Proteomes" id="UP001491310"/>
    </source>
</evidence>
<organism evidence="2 3">
    <name type="scientific">Coccomyxa subellipsoidea</name>
    <dbReference type="NCBI Taxonomy" id="248742"/>
    <lineage>
        <taxon>Eukaryota</taxon>
        <taxon>Viridiplantae</taxon>
        <taxon>Chlorophyta</taxon>
        <taxon>core chlorophytes</taxon>
        <taxon>Trebouxiophyceae</taxon>
        <taxon>Trebouxiophyceae incertae sedis</taxon>
        <taxon>Coccomyxaceae</taxon>
        <taxon>Coccomyxa</taxon>
    </lineage>
</organism>
<dbReference type="EMBL" id="JALJOT010000002">
    <property type="protein sequence ID" value="KAK9917177.1"/>
    <property type="molecule type" value="Genomic_DNA"/>
</dbReference>
<protein>
    <recommendedName>
        <fullName evidence="1">Methyltransferase type 11 domain-containing protein</fullName>
    </recommendedName>
</protein>
<evidence type="ECO:0000313" key="2">
    <source>
        <dbReference type="EMBL" id="KAK9917177.1"/>
    </source>
</evidence>
<name>A0ABR2YZU8_9CHLO</name>
<dbReference type="Proteomes" id="UP001491310">
    <property type="component" value="Unassembled WGS sequence"/>
</dbReference>
<comment type="caution">
    <text evidence="2">The sequence shown here is derived from an EMBL/GenBank/DDBJ whole genome shotgun (WGS) entry which is preliminary data.</text>
</comment>
<dbReference type="InterPro" id="IPR050508">
    <property type="entry name" value="Methyltransf_Superfamily"/>
</dbReference>
<keyword evidence="3" id="KW-1185">Reference proteome</keyword>
<dbReference type="SUPFAM" id="SSF53335">
    <property type="entry name" value="S-adenosyl-L-methionine-dependent methyltransferases"/>
    <property type="match status" value="1"/>
</dbReference>
<feature type="domain" description="Methyltransferase type 11" evidence="1">
    <location>
        <begin position="70"/>
        <end position="167"/>
    </location>
</feature>
<accession>A0ABR2YZU8</accession>
<dbReference type="InterPro" id="IPR013216">
    <property type="entry name" value="Methyltransf_11"/>
</dbReference>
<dbReference type="Pfam" id="PF08241">
    <property type="entry name" value="Methyltransf_11"/>
    <property type="match status" value="1"/>
</dbReference>
<dbReference type="CDD" id="cd02440">
    <property type="entry name" value="AdoMet_MTases"/>
    <property type="match status" value="1"/>
</dbReference>
<sequence length="234" mass="24634">MPNLLPAPAHASQLSPGASRDATATAKFLEQAYDQYAGSYDVLDSGSAADVLGFPELRRELIAQAHGCVLELAVGTGLNLPLYNPSRLTSLTALDISTGMLQQAQKRAKGLGDPFPVTFVQGDVAALPFESASFDCVIDTFSLCVFPDPAAALREAARVVKPGGSVLLLEHQRSPFSPLAWYQDVSADAVAATGKGCFWNQNVTGLLSSAGLQVKTKKESLGGLITLVKAQQLM</sequence>
<dbReference type="InterPro" id="IPR029063">
    <property type="entry name" value="SAM-dependent_MTases_sf"/>
</dbReference>
<evidence type="ECO:0000259" key="1">
    <source>
        <dbReference type="Pfam" id="PF08241"/>
    </source>
</evidence>
<dbReference type="PANTHER" id="PTHR42912">
    <property type="entry name" value="METHYLTRANSFERASE"/>
    <property type="match status" value="1"/>
</dbReference>
<dbReference type="PANTHER" id="PTHR42912:SF96">
    <property type="entry name" value="METHYLTRANSFERASE DOMAIN-CONTAINING PROTEIN"/>
    <property type="match status" value="1"/>
</dbReference>
<reference evidence="2 3" key="1">
    <citation type="journal article" date="2024" name="Nat. Commun.">
        <title>Phylogenomics reveals the evolutionary origins of lichenization in chlorophyte algae.</title>
        <authorList>
            <person name="Puginier C."/>
            <person name="Libourel C."/>
            <person name="Otte J."/>
            <person name="Skaloud P."/>
            <person name="Haon M."/>
            <person name="Grisel S."/>
            <person name="Petersen M."/>
            <person name="Berrin J.G."/>
            <person name="Delaux P.M."/>
            <person name="Dal Grande F."/>
            <person name="Keller J."/>
        </authorList>
    </citation>
    <scope>NUCLEOTIDE SEQUENCE [LARGE SCALE GENOMIC DNA]</scope>
    <source>
        <strain evidence="2 3">SAG 216-7</strain>
    </source>
</reference>
<proteinExistence type="predicted"/>